<dbReference type="EMBL" id="CACVKT020005120">
    <property type="protein sequence ID" value="CAC5393124.1"/>
    <property type="molecule type" value="Genomic_DNA"/>
</dbReference>
<name>A0A6J8CDM0_MYTCO</name>
<evidence type="ECO:0000313" key="2">
    <source>
        <dbReference type="Proteomes" id="UP000507470"/>
    </source>
</evidence>
<gene>
    <name evidence="1" type="ORF">MCOR_28011</name>
</gene>
<keyword evidence="2" id="KW-1185">Reference proteome</keyword>
<dbReference type="Proteomes" id="UP000507470">
    <property type="component" value="Unassembled WGS sequence"/>
</dbReference>
<reference evidence="1 2" key="1">
    <citation type="submission" date="2020-06" db="EMBL/GenBank/DDBJ databases">
        <authorList>
            <person name="Li R."/>
            <person name="Bekaert M."/>
        </authorList>
    </citation>
    <scope>NUCLEOTIDE SEQUENCE [LARGE SCALE GENOMIC DNA]</scope>
    <source>
        <strain evidence="2">wild</strain>
    </source>
</reference>
<sequence>MTMYSNVVEIGGTLTMYSIVVETGVTLPMYSIVVETGGNLAIYSITVVFEKYCDVSKNDTRVARTIRDLWEGTTPPGYFDKGWTNNNSESLNHVLKSAINWQSKPLLDLIDLQRALVSRGQYRVADSHKHFEITATSWVNKTVQERERLTKRFKSYIPPDKRVITSTDGMMNVIKPRALGKKIGQRKRKINERTTTFKKKKD</sequence>
<dbReference type="AlphaFoldDB" id="A0A6J8CDM0"/>
<protein>
    <submittedName>
        <fullName evidence="1">Uncharacterized protein</fullName>
    </submittedName>
</protein>
<proteinExistence type="predicted"/>
<evidence type="ECO:0000313" key="1">
    <source>
        <dbReference type="EMBL" id="CAC5393124.1"/>
    </source>
</evidence>
<dbReference type="OrthoDB" id="6121320at2759"/>
<accession>A0A6J8CDM0</accession>
<organism evidence="1 2">
    <name type="scientific">Mytilus coruscus</name>
    <name type="common">Sea mussel</name>
    <dbReference type="NCBI Taxonomy" id="42192"/>
    <lineage>
        <taxon>Eukaryota</taxon>
        <taxon>Metazoa</taxon>
        <taxon>Spiralia</taxon>
        <taxon>Lophotrochozoa</taxon>
        <taxon>Mollusca</taxon>
        <taxon>Bivalvia</taxon>
        <taxon>Autobranchia</taxon>
        <taxon>Pteriomorphia</taxon>
        <taxon>Mytilida</taxon>
        <taxon>Mytiloidea</taxon>
        <taxon>Mytilidae</taxon>
        <taxon>Mytilinae</taxon>
        <taxon>Mytilus</taxon>
    </lineage>
</organism>